<evidence type="ECO:0000313" key="1">
    <source>
        <dbReference type="EMBL" id="TNN55339.1"/>
    </source>
</evidence>
<proteinExistence type="predicted"/>
<protein>
    <submittedName>
        <fullName evidence="1">Uncharacterized protein</fullName>
    </submittedName>
</protein>
<dbReference type="AlphaFoldDB" id="A0A4Z2GPQ6"/>
<evidence type="ECO:0000313" key="2">
    <source>
        <dbReference type="Proteomes" id="UP000314294"/>
    </source>
</evidence>
<sequence>MVAMTKALESTVAKVMTANRTDNEIWRLSSVASLQGGGGMASGGSCHFPSVTQLSYVPHVGDLLAPRSPPLAGLSGSLDLLP</sequence>
<reference evidence="1 2" key="1">
    <citation type="submission" date="2019-03" db="EMBL/GenBank/DDBJ databases">
        <title>First draft genome of Liparis tanakae, snailfish: a comprehensive survey of snailfish specific genes.</title>
        <authorList>
            <person name="Kim W."/>
            <person name="Song I."/>
            <person name="Jeong J.-H."/>
            <person name="Kim D."/>
            <person name="Kim S."/>
            <person name="Ryu S."/>
            <person name="Song J.Y."/>
            <person name="Lee S.K."/>
        </authorList>
    </citation>
    <scope>NUCLEOTIDE SEQUENCE [LARGE SCALE GENOMIC DNA]</scope>
    <source>
        <tissue evidence="1">Muscle</tissue>
    </source>
</reference>
<dbReference type="EMBL" id="SRLO01000459">
    <property type="protein sequence ID" value="TNN55339.1"/>
    <property type="molecule type" value="Genomic_DNA"/>
</dbReference>
<name>A0A4Z2GPQ6_9TELE</name>
<dbReference type="Proteomes" id="UP000314294">
    <property type="component" value="Unassembled WGS sequence"/>
</dbReference>
<comment type="caution">
    <text evidence="1">The sequence shown here is derived from an EMBL/GenBank/DDBJ whole genome shotgun (WGS) entry which is preliminary data.</text>
</comment>
<keyword evidence="2" id="KW-1185">Reference proteome</keyword>
<accession>A0A4Z2GPQ6</accession>
<organism evidence="1 2">
    <name type="scientific">Liparis tanakae</name>
    <name type="common">Tanaka's snailfish</name>
    <dbReference type="NCBI Taxonomy" id="230148"/>
    <lineage>
        <taxon>Eukaryota</taxon>
        <taxon>Metazoa</taxon>
        <taxon>Chordata</taxon>
        <taxon>Craniata</taxon>
        <taxon>Vertebrata</taxon>
        <taxon>Euteleostomi</taxon>
        <taxon>Actinopterygii</taxon>
        <taxon>Neopterygii</taxon>
        <taxon>Teleostei</taxon>
        <taxon>Neoteleostei</taxon>
        <taxon>Acanthomorphata</taxon>
        <taxon>Eupercaria</taxon>
        <taxon>Perciformes</taxon>
        <taxon>Cottioidei</taxon>
        <taxon>Cottales</taxon>
        <taxon>Liparidae</taxon>
        <taxon>Liparis</taxon>
    </lineage>
</organism>
<gene>
    <name evidence="1" type="ORF">EYF80_034471</name>
</gene>